<accession>A0A6A3YEY9</accession>
<keyword evidence="12" id="KW-0695">RNA-directed DNA polymerase</keyword>
<dbReference type="GO" id="GO:0008233">
    <property type="term" value="F:peptidase activity"/>
    <property type="evidence" value="ECO:0007669"/>
    <property type="project" value="UniProtKB-KW"/>
</dbReference>
<dbReference type="PROSITE" id="PS50994">
    <property type="entry name" value="INTEGRASE"/>
    <property type="match status" value="1"/>
</dbReference>
<protein>
    <recommendedName>
        <fullName evidence="23">Retrovirus-related Pol polyprotein from transposon TNT 1-94</fullName>
    </recommendedName>
</protein>
<dbReference type="GO" id="GO:0003887">
    <property type="term" value="F:DNA-directed DNA polymerase activity"/>
    <property type="evidence" value="ECO:0007669"/>
    <property type="project" value="UniProtKB-KW"/>
</dbReference>
<evidence type="ECO:0000256" key="8">
    <source>
        <dbReference type="ARBA" id="ARBA00022801"/>
    </source>
</evidence>
<evidence type="ECO:0000256" key="11">
    <source>
        <dbReference type="ARBA" id="ARBA00022908"/>
    </source>
</evidence>
<keyword evidence="6" id="KW-0547">Nucleotide-binding</keyword>
<dbReference type="InterPro" id="IPR012337">
    <property type="entry name" value="RNaseH-like_sf"/>
</dbReference>
<dbReference type="Pfam" id="PF07727">
    <property type="entry name" value="RVT_2"/>
    <property type="match status" value="1"/>
</dbReference>
<evidence type="ECO:0000256" key="17">
    <source>
        <dbReference type="PROSITE-ProRule" id="PRU00047"/>
    </source>
</evidence>
<feature type="domain" description="Integrase catalytic" evidence="20">
    <location>
        <begin position="382"/>
        <end position="555"/>
    </location>
</feature>
<evidence type="ECO:0000256" key="13">
    <source>
        <dbReference type="ARBA" id="ARBA00022932"/>
    </source>
</evidence>
<dbReference type="InterPro" id="IPR039537">
    <property type="entry name" value="Retrotran_Ty1/copia-like"/>
</dbReference>
<dbReference type="Proteomes" id="UP000433483">
    <property type="component" value="Unassembled WGS sequence"/>
</dbReference>
<dbReference type="Gene3D" id="3.30.420.10">
    <property type="entry name" value="Ribonuclease H-like superfamily/Ribonuclease H"/>
    <property type="match status" value="1"/>
</dbReference>
<keyword evidence="13" id="KW-0239">DNA-directed DNA polymerase</keyword>
<evidence type="ECO:0008006" key="23">
    <source>
        <dbReference type="Google" id="ProtNLM"/>
    </source>
</evidence>
<comment type="caution">
    <text evidence="21">The sequence shown here is derived from an EMBL/GenBank/DDBJ whole genome shotgun (WGS) entry which is preliminary data.</text>
</comment>
<comment type="function">
    <text evidence="1">The aspartyl protease (PR) mediates the proteolytic cleavages of the Gag and Gag-Pol polyproteins after assembly of the VLP.</text>
</comment>
<feature type="region of interest" description="Disordered" evidence="18">
    <location>
        <begin position="694"/>
        <end position="725"/>
    </location>
</feature>
<keyword evidence="8" id="KW-0378">Hydrolase</keyword>
<dbReference type="InterPro" id="IPR054722">
    <property type="entry name" value="PolX-like_BBD"/>
</dbReference>
<keyword evidence="16" id="KW-0511">Multifunctional enzyme</keyword>
<keyword evidence="14" id="KW-0917">Virion maturation</keyword>
<feature type="domain" description="CCHC-type" evidence="19">
    <location>
        <begin position="178"/>
        <end position="194"/>
    </location>
</feature>
<dbReference type="PANTHER" id="PTHR42648:SF11">
    <property type="entry name" value="TRANSPOSON TY4-P GAG-POL POLYPROTEIN"/>
    <property type="match status" value="1"/>
</dbReference>
<evidence type="ECO:0000256" key="15">
    <source>
        <dbReference type="ARBA" id="ARBA00023172"/>
    </source>
</evidence>
<keyword evidence="13" id="KW-0808">Transferase</keyword>
<evidence type="ECO:0000256" key="12">
    <source>
        <dbReference type="ARBA" id="ARBA00022918"/>
    </source>
</evidence>
<evidence type="ECO:0000256" key="7">
    <source>
        <dbReference type="ARBA" id="ARBA00022759"/>
    </source>
</evidence>
<dbReference type="GO" id="GO:0015074">
    <property type="term" value="P:DNA integration"/>
    <property type="evidence" value="ECO:0007669"/>
    <property type="project" value="UniProtKB-KW"/>
</dbReference>
<proteinExistence type="predicted"/>
<dbReference type="SUPFAM" id="SSF57756">
    <property type="entry name" value="Retrovirus zinc finger-like domains"/>
    <property type="match status" value="1"/>
</dbReference>
<dbReference type="GO" id="GO:0004519">
    <property type="term" value="F:endonuclease activity"/>
    <property type="evidence" value="ECO:0007669"/>
    <property type="project" value="UniProtKB-KW"/>
</dbReference>
<sequence>MSPSYADTVKLVEDNYFHWEFNMRMKLSRKGLLAHIIKPEFNVLSDRSTVQWKTDNLKALGVIAGDVSLTYQVYIRGATTAADSWRMLEEQFNRITLKNRLIVTKKLHNFKMESGTRFAVHVDQFKEIVLQMETIGEPLDETQHLVLLLGSLTDEYQMISTKAFVAKKGYDKRQFNGKCFYCKKTGHKETECRKKKADEERGQVARETSDYAFTATSAMAKTEWLVDSGASLHMTSVRDKFVSMKELKPPVRITIADGKKIDAVAMGTVGLKLMDGTSVTLSDVLYIPEVEGNLISVAKLAEKDVIAQFSKDKCVFRYGDATVMEAKRCGNVYKLKSVGDEVCHAATTSRKEPWAVVHARLGHIPYKRYEQLLTMADGAPRIADAPSDHVCAGCCMGKMREDNFSHNPEKTVKSAGVLDLIHSDVMGPMQRWLYKKAEVLEKFKMFKADMENATGRKIKRLRYDNGGEYTGRLFKEYLSKQAIRHEKTVPYTPQQNGLAERMNRSLVEMARCMLYHEGIDKKWWAEAVNTSAWIINRIPNTVTVKTPYEIVYQKKPQLQNLKVFGALGYGHIPDEKRRKLYAKAFKCRYLGYEDGVKGCRVLNMETGQVRIVRTVKFMETTSTGDFVTEVEGDDKDGDEDVAAPHATAPSRGQTQTLTIFNDEVVPLQHEVTTETAIVPASSHSIITRSRTRHIKETTDPEEAEGRKKQIVAPSAIGTDRQKVSQARVKPTEELLAIEGGQLMAATEEVPKTYAEATTRQGQDEWKKAIASELESLIANKTWKLVPKPAHQRPIGCRWVFALKRDEKGQVVRYKARLVAKGYSQRHGIDYEETYSPFAYLNSVRAMLAKCGAEGMEIEQCDVDAAFLYGKLEEEIYMELPEGLKELLDLAEAEGKDDVVCMLLQILYGHCGAPVVWRSMFQKTVALSSTEAEYMALSDCVKECVWMRRLLKDIGAEQVGHTVIYEDNQGAMALAKNVGYQARTKHIDIRYHFIREKVVSNEVELEYVDTKNQLADFMTKSLSSKTLRYSMMQSNAGPKLETSN</sequence>
<dbReference type="CDD" id="cd09272">
    <property type="entry name" value="RNase_HI_RT_Ty1"/>
    <property type="match status" value="1"/>
</dbReference>
<evidence type="ECO:0000256" key="9">
    <source>
        <dbReference type="ARBA" id="ARBA00022840"/>
    </source>
</evidence>
<keyword evidence="7" id="KW-0255">Endonuclease</keyword>
<evidence type="ECO:0000256" key="16">
    <source>
        <dbReference type="ARBA" id="ARBA00023268"/>
    </source>
</evidence>
<keyword evidence="4" id="KW-0540">Nuclease</keyword>
<evidence type="ECO:0000256" key="2">
    <source>
        <dbReference type="ARBA" id="ARBA00022612"/>
    </source>
</evidence>
<dbReference type="InterPro" id="IPR057670">
    <property type="entry name" value="SH3_retrovirus"/>
</dbReference>
<name>A0A6A3YEY9_9STRA</name>
<dbReference type="EMBL" id="QXGB01000370">
    <property type="protein sequence ID" value="KAE9217539.1"/>
    <property type="molecule type" value="Genomic_DNA"/>
</dbReference>
<reference evidence="21 22" key="1">
    <citation type="submission" date="2018-08" db="EMBL/GenBank/DDBJ databases">
        <title>Genomic investigation of the strawberry pathogen Phytophthora fragariae indicates pathogenicity is determined by transcriptional variation in three key races.</title>
        <authorList>
            <person name="Adams T.M."/>
            <person name="Armitage A.D."/>
            <person name="Sobczyk M.K."/>
            <person name="Bates H.J."/>
            <person name="Dunwell J.M."/>
            <person name="Nellist C.F."/>
            <person name="Harrison R.J."/>
        </authorList>
    </citation>
    <scope>NUCLEOTIDE SEQUENCE [LARGE SCALE GENOMIC DNA]</scope>
    <source>
        <strain evidence="21 22">NOV-27</strain>
    </source>
</reference>
<dbReference type="GO" id="GO:0005524">
    <property type="term" value="F:ATP binding"/>
    <property type="evidence" value="ECO:0007669"/>
    <property type="project" value="UniProtKB-KW"/>
</dbReference>
<feature type="region of interest" description="Disordered" evidence="18">
    <location>
        <begin position="627"/>
        <end position="651"/>
    </location>
</feature>
<dbReference type="InterPro" id="IPR036397">
    <property type="entry name" value="RNaseH_sf"/>
</dbReference>
<dbReference type="Pfam" id="PF22936">
    <property type="entry name" value="Pol_BBD"/>
    <property type="match status" value="1"/>
</dbReference>
<keyword evidence="22" id="KW-1185">Reference proteome</keyword>
<evidence type="ECO:0000256" key="4">
    <source>
        <dbReference type="ARBA" id="ARBA00022722"/>
    </source>
</evidence>
<evidence type="ECO:0000256" key="3">
    <source>
        <dbReference type="ARBA" id="ARBA00022670"/>
    </source>
</evidence>
<evidence type="ECO:0000256" key="18">
    <source>
        <dbReference type="SAM" id="MobiDB-lite"/>
    </source>
</evidence>
<keyword evidence="15" id="KW-0233">DNA recombination</keyword>
<dbReference type="GO" id="GO:0003964">
    <property type="term" value="F:RNA-directed DNA polymerase activity"/>
    <property type="evidence" value="ECO:0007669"/>
    <property type="project" value="UniProtKB-KW"/>
</dbReference>
<organism evidence="21 22">
    <name type="scientific">Phytophthora fragariae</name>
    <dbReference type="NCBI Taxonomy" id="53985"/>
    <lineage>
        <taxon>Eukaryota</taxon>
        <taxon>Sar</taxon>
        <taxon>Stramenopiles</taxon>
        <taxon>Oomycota</taxon>
        <taxon>Peronosporomycetes</taxon>
        <taxon>Peronosporales</taxon>
        <taxon>Peronosporaceae</taxon>
        <taxon>Phytophthora</taxon>
    </lineage>
</organism>
<evidence type="ECO:0000256" key="10">
    <source>
        <dbReference type="ARBA" id="ARBA00022842"/>
    </source>
</evidence>
<dbReference type="GO" id="GO:0006310">
    <property type="term" value="P:DNA recombination"/>
    <property type="evidence" value="ECO:0007669"/>
    <property type="project" value="UniProtKB-KW"/>
</dbReference>
<dbReference type="OrthoDB" id="109980at2759"/>
<evidence type="ECO:0000256" key="14">
    <source>
        <dbReference type="ARBA" id="ARBA00023113"/>
    </source>
</evidence>
<evidence type="ECO:0000256" key="6">
    <source>
        <dbReference type="ARBA" id="ARBA00022741"/>
    </source>
</evidence>
<dbReference type="PANTHER" id="PTHR42648">
    <property type="entry name" value="TRANSPOSASE, PUTATIVE-RELATED"/>
    <property type="match status" value="1"/>
</dbReference>
<dbReference type="SUPFAM" id="SSF53098">
    <property type="entry name" value="Ribonuclease H-like"/>
    <property type="match status" value="1"/>
</dbReference>
<dbReference type="Pfam" id="PF25597">
    <property type="entry name" value="SH3_retrovirus"/>
    <property type="match status" value="1"/>
</dbReference>
<feature type="compositionally biased region" description="Basic and acidic residues" evidence="18">
    <location>
        <begin position="694"/>
        <end position="707"/>
    </location>
</feature>
<evidence type="ECO:0000313" key="21">
    <source>
        <dbReference type="EMBL" id="KAE9217539.1"/>
    </source>
</evidence>
<keyword evidence="5" id="KW-0479">Metal-binding</keyword>
<evidence type="ECO:0000313" key="22">
    <source>
        <dbReference type="Proteomes" id="UP000433483"/>
    </source>
</evidence>
<dbReference type="InterPro" id="IPR001584">
    <property type="entry name" value="Integrase_cat-core"/>
</dbReference>
<dbReference type="PROSITE" id="PS50158">
    <property type="entry name" value="ZF_CCHC"/>
    <property type="match status" value="1"/>
</dbReference>
<keyword evidence="9" id="KW-0067">ATP-binding</keyword>
<keyword evidence="17" id="KW-0862">Zinc</keyword>
<evidence type="ECO:0000259" key="20">
    <source>
        <dbReference type="PROSITE" id="PS50994"/>
    </source>
</evidence>
<keyword evidence="10" id="KW-0460">Magnesium</keyword>
<evidence type="ECO:0000259" key="19">
    <source>
        <dbReference type="PROSITE" id="PS50158"/>
    </source>
</evidence>
<keyword evidence="11" id="KW-0229">DNA integration</keyword>
<dbReference type="InterPro" id="IPR036875">
    <property type="entry name" value="Znf_CCHC_sf"/>
</dbReference>
<gene>
    <name evidence="21" type="ORF">PF005_g8622</name>
</gene>
<feature type="compositionally biased region" description="Acidic residues" evidence="18">
    <location>
        <begin position="628"/>
        <end position="641"/>
    </location>
</feature>
<dbReference type="GO" id="GO:0003676">
    <property type="term" value="F:nucleic acid binding"/>
    <property type="evidence" value="ECO:0007669"/>
    <property type="project" value="InterPro"/>
</dbReference>
<dbReference type="GO" id="GO:0008270">
    <property type="term" value="F:zinc ion binding"/>
    <property type="evidence" value="ECO:0007669"/>
    <property type="project" value="UniProtKB-KW"/>
</dbReference>
<dbReference type="Pfam" id="PF14223">
    <property type="entry name" value="Retrotran_gag_2"/>
    <property type="match status" value="1"/>
</dbReference>
<dbReference type="InterPro" id="IPR001878">
    <property type="entry name" value="Znf_CCHC"/>
</dbReference>
<keyword evidence="2" id="KW-1188">Viral release from host cell</keyword>
<keyword evidence="3" id="KW-0645">Protease</keyword>
<evidence type="ECO:0000256" key="5">
    <source>
        <dbReference type="ARBA" id="ARBA00022723"/>
    </source>
</evidence>
<keyword evidence="13" id="KW-0548">Nucleotidyltransferase</keyword>
<dbReference type="AlphaFoldDB" id="A0A6A3YEY9"/>
<dbReference type="InterPro" id="IPR013103">
    <property type="entry name" value="RVT_2"/>
</dbReference>
<dbReference type="GO" id="GO:0006508">
    <property type="term" value="P:proteolysis"/>
    <property type="evidence" value="ECO:0007669"/>
    <property type="project" value="UniProtKB-KW"/>
</dbReference>
<evidence type="ECO:0000256" key="1">
    <source>
        <dbReference type="ARBA" id="ARBA00002180"/>
    </source>
</evidence>
<keyword evidence="17" id="KW-0863">Zinc-finger</keyword>